<evidence type="ECO:0000256" key="2">
    <source>
        <dbReference type="ARBA" id="ARBA00005582"/>
    </source>
</evidence>
<dbReference type="PROSITE" id="PS51257">
    <property type="entry name" value="PROKAR_LIPOPROTEIN"/>
    <property type="match status" value="1"/>
</dbReference>
<evidence type="ECO:0000256" key="3">
    <source>
        <dbReference type="ARBA" id="ARBA00022801"/>
    </source>
</evidence>
<dbReference type="SUPFAM" id="SSF55811">
    <property type="entry name" value="Nudix"/>
    <property type="match status" value="1"/>
</dbReference>
<dbReference type="PANTHER" id="PTHR43046:SF16">
    <property type="entry name" value="ADP-RIBOSE PYROPHOSPHATASE YJHB-RELATED"/>
    <property type="match status" value="1"/>
</dbReference>
<sequence length="156" mass="17607">MARTDYYDDPDAPTPNSVVPAAVGCITDDQGRILLEHRVDNDLWALPGGTHDFGESIVETVVREVREETGLDVEVTRLVGLYTDPKHVIAYTDGEVRQQFTLAFECQVVGGTLEKDSESQELRWVAPEELDGLRIHPSMRKRIDHFLEGRREPYLG</sequence>
<dbReference type="PRINTS" id="PR00502">
    <property type="entry name" value="NUDIXFAMILY"/>
</dbReference>
<protein>
    <submittedName>
        <fullName evidence="6">Putative MutT/NUDIX-like protein</fullName>
    </submittedName>
</protein>
<accession>A0A511YYF4</accession>
<dbReference type="AlphaFoldDB" id="A0A511YYF4"/>
<keyword evidence="7" id="KW-1185">Reference proteome</keyword>
<proteinExistence type="inferred from homology"/>
<dbReference type="Gene3D" id="3.90.79.10">
    <property type="entry name" value="Nucleoside Triphosphate Pyrophosphohydrolase"/>
    <property type="match status" value="1"/>
</dbReference>
<dbReference type="InterPro" id="IPR020084">
    <property type="entry name" value="NUDIX_hydrolase_CS"/>
</dbReference>
<evidence type="ECO:0000259" key="5">
    <source>
        <dbReference type="PROSITE" id="PS51462"/>
    </source>
</evidence>
<comment type="caution">
    <text evidence="6">The sequence shown here is derived from an EMBL/GenBank/DDBJ whole genome shotgun (WGS) entry which is preliminary data.</text>
</comment>
<comment type="cofactor">
    <cofactor evidence="1">
        <name>Mg(2+)</name>
        <dbReference type="ChEBI" id="CHEBI:18420"/>
    </cofactor>
</comment>
<comment type="similarity">
    <text evidence="2 4">Belongs to the Nudix hydrolase family.</text>
</comment>
<dbReference type="PANTHER" id="PTHR43046">
    <property type="entry name" value="GDP-MANNOSE MANNOSYL HYDROLASE"/>
    <property type="match status" value="1"/>
</dbReference>
<dbReference type="PROSITE" id="PS00893">
    <property type="entry name" value="NUDIX_BOX"/>
    <property type="match status" value="1"/>
</dbReference>
<reference evidence="6 7" key="1">
    <citation type="submission" date="2019-07" db="EMBL/GenBank/DDBJ databases">
        <title>Whole genome shotgun sequence of Actinotalea fermentans NBRC 105374.</title>
        <authorList>
            <person name="Hosoyama A."/>
            <person name="Uohara A."/>
            <person name="Ohji S."/>
            <person name="Ichikawa N."/>
        </authorList>
    </citation>
    <scope>NUCLEOTIDE SEQUENCE [LARGE SCALE GENOMIC DNA]</scope>
    <source>
        <strain evidence="6 7">NBRC 105374</strain>
    </source>
</reference>
<dbReference type="OrthoDB" id="9804442at2"/>
<evidence type="ECO:0000256" key="4">
    <source>
        <dbReference type="RuleBase" id="RU003476"/>
    </source>
</evidence>
<organism evidence="6 7">
    <name type="scientific">Actinotalea fermentans</name>
    <dbReference type="NCBI Taxonomy" id="43671"/>
    <lineage>
        <taxon>Bacteria</taxon>
        <taxon>Bacillati</taxon>
        <taxon>Actinomycetota</taxon>
        <taxon>Actinomycetes</taxon>
        <taxon>Micrococcales</taxon>
        <taxon>Cellulomonadaceae</taxon>
        <taxon>Actinotalea</taxon>
    </lineage>
</organism>
<keyword evidence="3 4" id="KW-0378">Hydrolase</keyword>
<dbReference type="Proteomes" id="UP000321484">
    <property type="component" value="Unassembled WGS sequence"/>
</dbReference>
<feature type="domain" description="Nudix hydrolase" evidence="5">
    <location>
        <begin position="17"/>
        <end position="147"/>
    </location>
</feature>
<dbReference type="GO" id="GO:0016787">
    <property type="term" value="F:hydrolase activity"/>
    <property type="evidence" value="ECO:0007669"/>
    <property type="project" value="UniProtKB-KW"/>
</dbReference>
<dbReference type="RefSeq" id="WP_034243201.1">
    <property type="nucleotide sequence ID" value="NZ_BJYK01000005.1"/>
</dbReference>
<evidence type="ECO:0000313" key="7">
    <source>
        <dbReference type="Proteomes" id="UP000321484"/>
    </source>
</evidence>
<evidence type="ECO:0000313" key="6">
    <source>
        <dbReference type="EMBL" id="GEN80243.1"/>
    </source>
</evidence>
<dbReference type="PROSITE" id="PS51462">
    <property type="entry name" value="NUDIX"/>
    <property type="match status" value="1"/>
</dbReference>
<dbReference type="InterPro" id="IPR020476">
    <property type="entry name" value="Nudix_hydrolase"/>
</dbReference>
<name>A0A511YYF4_9CELL</name>
<gene>
    <name evidence="6" type="ORF">AFE02nite_19770</name>
</gene>
<evidence type="ECO:0000256" key="1">
    <source>
        <dbReference type="ARBA" id="ARBA00001946"/>
    </source>
</evidence>
<dbReference type="InterPro" id="IPR000086">
    <property type="entry name" value="NUDIX_hydrolase_dom"/>
</dbReference>
<dbReference type="EMBL" id="BJYK01000005">
    <property type="protein sequence ID" value="GEN80243.1"/>
    <property type="molecule type" value="Genomic_DNA"/>
</dbReference>
<dbReference type="Pfam" id="PF00293">
    <property type="entry name" value="NUDIX"/>
    <property type="match status" value="1"/>
</dbReference>
<dbReference type="InterPro" id="IPR015797">
    <property type="entry name" value="NUDIX_hydrolase-like_dom_sf"/>
</dbReference>